<protein>
    <submittedName>
        <fullName evidence="2">Uncharacterized protein</fullName>
    </submittedName>
</protein>
<name>A0A9D9E175_9BACT</name>
<proteinExistence type="predicted"/>
<sequence>MLYTLIFALLIMAVAVFIMSVKLIFKKGGKFPDGHIGHSKAMKSRGIKCAVSTDAGERRQKDLKERITTNNNK</sequence>
<keyword evidence="1" id="KW-1133">Transmembrane helix</keyword>
<feature type="transmembrane region" description="Helical" evidence="1">
    <location>
        <begin position="6"/>
        <end position="25"/>
    </location>
</feature>
<reference evidence="2" key="1">
    <citation type="submission" date="2020-10" db="EMBL/GenBank/DDBJ databases">
        <authorList>
            <person name="Gilroy R."/>
        </authorList>
    </citation>
    <scope>NUCLEOTIDE SEQUENCE</scope>
    <source>
        <strain evidence="2">G3-4614</strain>
    </source>
</reference>
<dbReference type="AlphaFoldDB" id="A0A9D9E175"/>
<evidence type="ECO:0000256" key="1">
    <source>
        <dbReference type="SAM" id="Phobius"/>
    </source>
</evidence>
<keyword evidence="1" id="KW-0812">Transmembrane</keyword>
<gene>
    <name evidence="2" type="ORF">IAC54_00425</name>
</gene>
<reference evidence="2" key="2">
    <citation type="journal article" date="2021" name="PeerJ">
        <title>Extensive microbial diversity within the chicken gut microbiome revealed by metagenomics and culture.</title>
        <authorList>
            <person name="Gilroy R."/>
            <person name="Ravi A."/>
            <person name="Getino M."/>
            <person name="Pursley I."/>
            <person name="Horton D.L."/>
            <person name="Alikhan N.F."/>
            <person name="Baker D."/>
            <person name="Gharbi K."/>
            <person name="Hall N."/>
            <person name="Watson M."/>
            <person name="Adriaenssens E.M."/>
            <person name="Foster-Nyarko E."/>
            <person name="Jarju S."/>
            <person name="Secka A."/>
            <person name="Antonio M."/>
            <person name="Oren A."/>
            <person name="Chaudhuri R.R."/>
            <person name="La Ragione R."/>
            <person name="Hildebrand F."/>
            <person name="Pallen M.J."/>
        </authorList>
    </citation>
    <scope>NUCLEOTIDE SEQUENCE</scope>
    <source>
        <strain evidence="2">G3-4614</strain>
    </source>
</reference>
<dbReference type="EMBL" id="JADIMW010000004">
    <property type="protein sequence ID" value="MBO8437351.1"/>
    <property type="molecule type" value="Genomic_DNA"/>
</dbReference>
<evidence type="ECO:0000313" key="2">
    <source>
        <dbReference type="EMBL" id="MBO8437351.1"/>
    </source>
</evidence>
<comment type="caution">
    <text evidence="2">The sequence shown here is derived from an EMBL/GenBank/DDBJ whole genome shotgun (WGS) entry which is preliminary data.</text>
</comment>
<evidence type="ECO:0000313" key="3">
    <source>
        <dbReference type="Proteomes" id="UP000823636"/>
    </source>
</evidence>
<accession>A0A9D9E175</accession>
<dbReference type="Proteomes" id="UP000823636">
    <property type="component" value="Unassembled WGS sequence"/>
</dbReference>
<organism evidence="2 3">
    <name type="scientific">Candidatus Caccoplasma merdipullorum</name>
    <dbReference type="NCBI Taxonomy" id="2840718"/>
    <lineage>
        <taxon>Bacteria</taxon>
        <taxon>Pseudomonadati</taxon>
        <taxon>Bacteroidota</taxon>
        <taxon>Bacteroidia</taxon>
        <taxon>Bacteroidales</taxon>
        <taxon>Bacteroidaceae</taxon>
        <taxon>Bacteroidaceae incertae sedis</taxon>
        <taxon>Candidatus Caccoplasma</taxon>
    </lineage>
</organism>
<keyword evidence="1" id="KW-0472">Membrane</keyword>